<sequence>MEQWEKQKIAAICVIVLVCLGFSMWESKPTKLEQSSVSAEQQLAEQEKPTGITVYVSGAVVSPGMYKIPAGSRAVEAIGMAGGMLNDANKDKVNLAKKCKDGAQVNVPFLSAKQKKEKEQDVAYVVAASRYKALSEGSLQVNEGNAIKDKVNLNTADQKRLESLPGIGPAMAKKIINYRAKGKFTAIEDIMQIPGINTKKFNAIKELLEV</sequence>
<feature type="domain" description="Helix-hairpin-helix DNA-binding motif class 1" evidence="2">
    <location>
        <begin position="188"/>
        <end position="207"/>
    </location>
</feature>
<reference evidence="3" key="1">
    <citation type="submission" date="2019-08" db="EMBL/GenBank/DDBJ databases">
        <authorList>
            <person name="Kucharzyk K."/>
            <person name="Murdoch R.W."/>
            <person name="Higgins S."/>
            <person name="Loffler F."/>
        </authorList>
    </citation>
    <scope>NUCLEOTIDE SEQUENCE</scope>
</reference>
<keyword evidence="1" id="KW-1133">Transmembrane helix</keyword>
<comment type="caution">
    <text evidence="3">The sequence shown here is derived from an EMBL/GenBank/DDBJ whole genome shotgun (WGS) entry which is preliminary data.</text>
</comment>
<dbReference type="InterPro" id="IPR051675">
    <property type="entry name" value="Endo/Exo/Phosphatase_dom_1"/>
</dbReference>
<dbReference type="PANTHER" id="PTHR21180:SF32">
    <property type="entry name" value="ENDONUCLEASE_EXONUCLEASE_PHOSPHATASE FAMILY DOMAIN-CONTAINING PROTEIN 1"/>
    <property type="match status" value="1"/>
</dbReference>
<organism evidence="3">
    <name type="scientific">bioreactor metagenome</name>
    <dbReference type="NCBI Taxonomy" id="1076179"/>
    <lineage>
        <taxon>unclassified sequences</taxon>
        <taxon>metagenomes</taxon>
        <taxon>ecological metagenomes</taxon>
    </lineage>
</organism>
<dbReference type="GO" id="GO:0003677">
    <property type="term" value="F:DNA binding"/>
    <property type="evidence" value="ECO:0007669"/>
    <property type="project" value="InterPro"/>
</dbReference>
<evidence type="ECO:0000313" key="3">
    <source>
        <dbReference type="EMBL" id="MPL78438.1"/>
    </source>
</evidence>
<evidence type="ECO:0000256" key="1">
    <source>
        <dbReference type="SAM" id="Phobius"/>
    </source>
</evidence>
<dbReference type="Pfam" id="PF12836">
    <property type="entry name" value="HHH_3"/>
    <property type="match status" value="1"/>
</dbReference>
<gene>
    <name evidence="3" type="primary">comEA_2</name>
    <name evidence="3" type="ORF">SDC9_24303</name>
</gene>
<dbReference type="InterPro" id="IPR019554">
    <property type="entry name" value="Soluble_ligand-bd"/>
</dbReference>
<dbReference type="SMART" id="SM00278">
    <property type="entry name" value="HhH1"/>
    <property type="match status" value="2"/>
</dbReference>
<keyword evidence="1" id="KW-0472">Membrane</keyword>
<dbReference type="Gene3D" id="3.10.560.10">
    <property type="entry name" value="Outer membrane lipoprotein wza domain like"/>
    <property type="match status" value="1"/>
</dbReference>
<dbReference type="GO" id="GO:0015627">
    <property type="term" value="C:type II protein secretion system complex"/>
    <property type="evidence" value="ECO:0007669"/>
    <property type="project" value="TreeGrafter"/>
</dbReference>
<dbReference type="EMBL" id="VSSQ01000116">
    <property type="protein sequence ID" value="MPL78438.1"/>
    <property type="molecule type" value="Genomic_DNA"/>
</dbReference>
<evidence type="ECO:0000259" key="2">
    <source>
        <dbReference type="SMART" id="SM00278"/>
    </source>
</evidence>
<dbReference type="InterPro" id="IPR003583">
    <property type="entry name" value="Hlx-hairpin-Hlx_DNA-bd_motif"/>
</dbReference>
<dbReference type="InterPro" id="IPR010994">
    <property type="entry name" value="RuvA_2-like"/>
</dbReference>
<protein>
    <submittedName>
        <fullName evidence="3">ComE operon protein 1</fullName>
    </submittedName>
</protein>
<dbReference type="SUPFAM" id="SSF47781">
    <property type="entry name" value="RuvA domain 2-like"/>
    <property type="match status" value="1"/>
</dbReference>
<feature type="transmembrane region" description="Helical" evidence="1">
    <location>
        <begin position="9"/>
        <end position="25"/>
    </location>
</feature>
<keyword evidence="1" id="KW-0812">Transmembrane</keyword>
<feature type="domain" description="Helix-hairpin-helix DNA-binding motif class 1" evidence="2">
    <location>
        <begin position="159"/>
        <end position="178"/>
    </location>
</feature>
<dbReference type="GO" id="GO:0015628">
    <property type="term" value="P:protein secretion by the type II secretion system"/>
    <property type="evidence" value="ECO:0007669"/>
    <property type="project" value="TreeGrafter"/>
</dbReference>
<accession>A0A644UHG5</accession>
<name>A0A644UHG5_9ZZZZ</name>
<dbReference type="Gene3D" id="1.10.150.320">
    <property type="entry name" value="Photosystem II 12 kDa extrinsic protein"/>
    <property type="match status" value="1"/>
</dbReference>
<dbReference type="Pfam" id="PF10531">
    <property type="entry name" value="SLBB"/>
    <property type="match status" value="1"/>
</dbReference>
<dbReference type="PANTHER" id="PTHR21180">
    <property type="entry name" value="ENDONUCLEASE/EXONUCLEASE/PHOSPHATASE FAMILY DOMAIN-CONTAINING PROTEIN 1"/>
    <property type="match status" value="1"/>
</dbReference>
<dbReference type="GO" id="GO:0006281">
    <property type="term" value="P:DNA repair"/>
    <property type="evidence" value="ECO:0007669"/>
    <property type="project" value="InterPro"/>
</dbReference>
<proteinExistence type="predicted"/>
<dbReference type="AlphaFoldDB" id="A0A644UHG5"/>